<evidence type="ECO:0000256" key="1">
    <source>
        <dbReference type="SAM" id="Phobius"/>
    </source>
</evidence>
<dbReference type="AlphaFoldDB" id="A0AA38XLP1"/>
<proteinExistence type="predicted"/>
<keyword evidence="1" id="KW-1133">Transmembrane helix</keyword>
<feature type="transmembrane region" description="Helical" evidence="1">
    <location>
        <begin position="98"/>
        <end position="119"/>
    </location>
</feature>
<keyword evidence="1" id="KW-0472">Membrane</keyword>
<evidence type="ECO:0000313" key="3">
    <source>
        <dbReference type="Proteomes" id="UP001172673"/>
    </source>
</evidence>
<feature type="transmembrane region" description="Helical" evidence="1">
    <location>
        <begin position="41"/>
        <end position="60"/>
    </location>
</feature>
<accession>A0AA38XLP1</accession>
<comment type="caution">
    <text evidence="2">The sequence shown here is derived from an EMBL/GenBank/DDBJ whole genome shotgun (WGS) entry which is preliminary data.</text>
</comment>
<keyword evidence="3" id="KW-1185">Reference proteome</keyword>
<evidence type="ECO:0000313" key="2">
    <source>
        <dbReference type="EMBL" id="KAJ9615706.1"/>
    </source>
</evidence>
<organism evidence="2 3">
    <name type="scientific">Cladophialophora chaetospira</name>
    <dbReference type="NCBI Taxonomy" id="386627"/>
    <lineage>
        <taxon>Eukaryota</taxon>
        <taxon>Fungi</taxon>
        <taxon>Dikarya</taxon>
        <taxon>Ascomycota</taxon>
        <taxon>Pezizomycotina</taxon>
        <taxon>Eurotiomycetes</taxon>
        <taxon>Chaetothyriomycetidae</taxon>
        <taxon>Chaetothyriales</taxon>
        <taxon>Herpotrichiellaceae</taxon>
        <taxon>Cladophialophora</taxon>
    </lineage>
</organism>
<feature type="transmembrane region" description="Helical" evidence="1">
    <location>
        <begin position="66"/>
        <end position="86"/>
    </location>
</feature>
<feature type="transmembrane region" description="Helical" evidence="1">
    <location>
        <begin position="17"/>
        <end position="34"/>
    </location>
</feature>
<dbReference type="Proteomes" id="UP001172673">
    <property type="component" value="Unassembled WGS sequence"/>
</dbReference>
<reference evidence="2" key="1">
    <citation type="submission" date="2022-10" db="EMBL/GenBank/DDBJ databases">
        <title>Culturing micro-colonial fungi from biological soil crusts in the Mojave desert and describing Neophaeococcomyces mojavensis, and introducing the new genera and species Taxawa tesnikishii.</title>
        <authorList>
            <person name="Kurbessoian T."/>
            <person name="Stajich J.E."/>
        </authorList>
    </citation>
    <scope>NUCLEOTIDE SEQUENCE</scope>
    <source>
        <strain evidence="2">TK_41</strain>
    </source>
</reference>
<protein>
    <submittedName>
        <fullName evidence="2">Uncharacterized protein</fullName>
    </submittedName>
</protein>
<gene>
    <name evidence="2" type="ORF">H2200_001783</name>
</gene>
<dbReference type="EMBL" id="JAPDRK010000002">
    <property type="protein sequence ID" value="KAJ9615706.1"/>
    <property type="molecule type" value="Genomic_DNA"/>
</dbReference>
<feature type="transmembrane region" description="Helical" evidence="1">
    <location>
        <begin position="149"/>
        <end position="172"/>
    </location>
</feature>
<keyword evidence="1" id="KW-0812">Transmembrane</keyword>
<sequence>MLHIGGNADFYGLGVRLGLYCQWLCSIWAVYFVPEARRSIASSYAVFQGGMLVGLFVMIARAQCTYTVEVFIILQVLWTGAAFTFISHTHDDFSHNQALNRFFAVTVLASYPVAAWFFIRLNYAATRDFIDTPGGTTLYYWGPTDTNNYWFWAWVYMFAAHELVFVVVHPTGDQAKKMRQSPTAFTWRFSTNLATFGMVPLLEQMMQAFIWSVMIFGGMRMLFNLFSGITDRDVEGSEDDARGEAEGAVRSMNDKDEIYNPFESRIWKVYLQPSYQIFRWCVMAVFGICAIELSLRWNHVSGVHEINSTGQVLPLAMGLARFVWLGHAWWNRKMAKQTPQSTLPGILERGIVLQDPSGRWL</sequence>
<name>A0AA38XLP1_9EURO</name>